<keyword evidence="2" id="KW-1185">Reference proteome</keyword>
<dbReference type="Pfam" id="PF12831">
    <property type="entry name" value="FAD_oxidored"/>
    <property type="match status" value="1"/>
</dbReference>
<name>A0ABW5TVW7_9SPHI</name>
<dbReference type="PRINTS" id="PR00411">
    <property type="entry name" value="PNDRDTASEI"/>
</dbReference>
<dbReference type="Proteomes" id="UP001597546">
    <property type="component" value="Unassembled WGS sequence"/>
</dbReference>
<accession>A0ABW5TVW7</accession>
<dbReference type="Gene3D" id="3.50.50.60">
    <property type="entry name" value="FAD/NAD(P)-binding domain"/>
    <property type="match status" value="1"/>
</dbReference>
<evidence type="ECO:0000313" key="1">
    <source>
        <dbReference type="EMBL" id="MFD2732953.1"/>
    </source>
</evidence>
<reference evidence="2" key="1">
    <citation type="journal article" date="2019" name="Int. J. Syst. Evol. Microbiol.">
        <title>The Global Catalogue of Microorganisms (GCM) 10K type strain sequencing project: providing services to taxonomists for standard genome sequencing and annotation.</title>
        <authorList>
            <consortium name="The Broad Institute Genomics Platform"/>
            <consortium name="The Broad Institute Genome Sequencing Center for Infectious Disease"/>
            <person name="Wu L."/>
            <person name="Ma J."/>
        </authorList>
    </citation>
    <scope>NUCLEOTIDE SEQUENCE [LARGE SCALE GENOMIC DNA]</scope>
    <source>
        <strain evidence="2">KCTC 42456</strain>
    </source>
</reference>
<sequence length="423" mass="47770">MIKTFTWLFLLLFSLNINAQYKPDVIIMGGSAAGTAAAIQAARSGVKALLIEPSYNLIGELNPNMDIPSVDMSLWKEWRDAFYKANDSSRTTPQVVLENIVKNTKNLQFLKETIIQEIKEKNNGWELQVLINGKPEKIKCKVLLDAGTNSKASLLQKNGILKLDSAGKYISLVNYDKAQQNTPYQQLQKLYRTSAASGFGKDSIRHYIPLGVFIPQEKDNLLLVSMSSFKDFDTEDLRNIALWVNMGQAAGALAAYGPFFDVSPSKANIRLTQGEMFTYKSFLYAVQDIQKSDFAWTPVQKIIASGILLLDFKTGFFNPTEIVNTKDIKGVLAELYPRSRIWFIENKTEQLSVAQLVSLISFITGRDPISIQQEIEADWVNKYQFTSTYSQEKNISKIELACLFDNYITPFNVNVDFNGYFLR</sequence>
<dbReference type="RefSeq" id="WP_379047970.1">
    <property type="nucleotide sequence ID" value="NZ_JBHSKW010000069.1"/>
</dbReference>
<gene>
    <name evidence="1" type="ORF">ACFSSE_14680</name>
</gene>
<dbReference type="EMBL" id="JBHULV010000050">
    <property type="protein sequence ID" value="MFD2732953.1"/>
    <property type="molecule type" value="Genomic_DNA"/>
</dbReference>
<protein>
    <submittedName>
        <fullName evidence="1">FAD-dependent oxidoreductase</fullName>
    </submittedName>
</protein>
<proteinExistence type="predicted"/>
<comment type="caution">
    <text evidence="1">The sequence shown here is derived from an EMBL/GenBank/DDBJ whole genome shotgun (WGS) entry which is preliminary data.</text>
</comment>
<evidence type="ECO:0000313" key="2">
    <source>
        <dbReference type="Proteomes" id="UP001597546"/>
    </source>
</evidence>
<organism evidence="1 2">
    <name type="scientific">Pedobacter alpinus</name>
    <dbReference type="NCBI Taxonomy" id="1590643"/>
    <lineage>
        <taxon>Bacteria</taxon>
        <taxon>Pseudomonadati</taxon>
        <taxon>Bacteroidota</taxon>
        <taxon>Sphingobacteriia</taxon>
        <taxon>Sphingobacteriales</taxon>
        <taxon>Sphingobacteriaceae</taxon>
        <taxon>Pedobacter</taxon>
    </lineage>
</organism>
<dbReference type="InterPro" id="IPR036188">
    <property type="entry name" value="FAD/NAD-bd_sf"/>
</dbReference>
<dbReference type="SUPFAM" id="SSF51905">
    <property type="entry name" value="FAD/NAD(P)-binding domain"/>
    <property type="match status" value="1"/>
</dbReference>